<dbReference type="InterPro" id="IPR027417">
    <property type="entry name" value="P-loop_NTPase"/>
</dbReference>
<dbReference type="RefSeq" id="WP_026801963.1">
    <property type="nucleotide sequence ID" value="NZ_AVPE01000002.1"/>
</dbReference>
<comment type="caution">
    <text evidence="2">The sequence shown here is derived from an EMBL/GenBank/DDBJ whole genome shotgun (WGS) entry which is preliminary data.</text>
</comment>
<reference evidence="2 3" key="1">
    <citation type="submission" date="2013-08" db="EMBL/GenBank/DDBJ databases">
        <authorList>
            <person name="Huang J."/>
            <person name="Wang G."/>
        </authorList>
    </citation>
    <scope>NUCLEOTIDE SEQUENCE [LARGE SCALE GENOMIC DNA]</scope>
    <source>
        <strain evidence="2 3">JSM 076056</strain>
    </source>
</reference>
<feature type="domain" description="AAA+ ATPase" evidence="1">
    <location>
        <begin position="160"/>
        <end position="289"/>
    </location>
</feature>
<keyword evidence="3" id="KW-1185">Reference proteome</keyword>
<dbReference type="NCBIfam" id="NF006505">
    <property type="entry name" value="PRK08939.1"/>
    <property type="match status" value="1"/>
</dbReference>
<sequence>MESIQGSLKKWMRESRNFQEHYQKMREEVLQNKEILAIQQENPHLTDQDLERHLMKLYEYQSQSKKCEDCPALNECINLVSGYSPRVHVEGHDIRLTYEMCPRKRLDEEQNQKRSLVSSLYMPRDILEASFKDVEVDDPERYEAIRQAKNYIEHLDTEKAEKGLYLHGPFGVGKTYLLGAIANKLADKGTSSMLIFMPEFVREMKQSIQDQTLNTKIEQFKNVPVLMIDDIGAETMSAWFRDEVLGSILQYRMMERLPVFFTSNYNLDELQEHLAYSNRGEVEKLKAGRIIERIGQVSTPVNIGGKNKRK</sequence>
<dbReference type="InterPro" id="IPR013317">
    <property type="entry name" value="DnaA_dom"/>
</dbReference>
<dbReference type="SMART" id="SM00382">
    <property type="entry name" value="AAA"/>
    <property type="match status" value="1"/>
</dbReference>
<organism evidence="2 3">
    <name type="scientific">Pontibacillus halophilus JSM 076056 = DSM 19796</name>
    <dbReference type="NCBI Taxonomy" id="1385510"/>
    <lineage>
        <taxon>Bacteria</taxon>
        <taxon>Bacillati</taxon>
        <taxon>Bacillota</taxon>
        <taxon>Bacilli</taxon>
        <taxon>Bacillales</taxon>
        <taxon>Bacillaceae</taxon>
        <taxon>Pontibacillus</taxon>
    </lineage>
</organism>
<protein>
    <submittedName>
        <fullName evidence="2">Primosomal protein DnaI</fullName>
    </submittedName>
</protein>
<evidence type="ECO:0000259" key="1">
    <source>
        <dbReference type="SMART" id="SM00382"/>
    </source>
</evidence>
<dbReference type="GO" id="GO:0005524">
    <property type="term" value="F:ATP binding"/>
    <property type="evidence" value="ECO:0007669"/>
    <property type="project" value="InterPro"/>
</dbReference>
<dbReference type="OrthoDB" id="61127at2"/>
<dbReference type="Gene3D" id="3.40.50.300">
    <property type="entry name" value="P-loop containing nucleotide triphosphate hydrolases"/>
    <property type="match status" value="1"/>
</dbReference>
<dbReference type="GO" id="GO:0006260">
    <property type="term" value="P:DNA replication"/>
    <property type="evidence" value="ECO:0007669"/>
    <property type="project" value="TreeGrafter"/>
</dbReference>
<dbReference type="InterPro" id="IPR009928">
    <property type="entry name" value="DnaI_N"/>
</dbReference>
<proteinExistence type="predicted"/>
<accession>A0A0A5GN38</accession>
<dbReference type="CDD" id="cd00009">
    <property type="entry name" value="AAA"/>
    <property type="match status" value="1"/>
</dbReference>
<evidence type="ECO:0000313" key="3">
    <source>
        <dbReference type="Proteomes" id="UP000030528"/>
    </source>
</evidence>
<dbReference type="EMBL" id="AVPE01000002">
    <property type="protein sequence ID" value="KGX93399.1"/>
    <property type="molecule type" value="Genomic_DNA"/>
</dbReference>
<dbReference type="PANTHER" id="PTHR30050">
    <property type="entry name" value="CHROMOSOMAL REPLICATION INITIATOR PROTEIN DNAA"/>
    <property type="match status" value="1"/>
</dbReference>
<evidence type="ECO:0000313" key="2">
    <source>
        <dbReference type="EMBL" id="KGX93399.1"/>
    </source>
</evidence>
<dbReference type="PANTHER" id="PTHR30050:SF8">
    <property type="entry name" value="PRIMOSOMAL PROTEIN DNAI"/>
    <property type="match status" value="1"/>
</dbReference>
<name>A0A0A5GN38_9BACI</name>
<dbReference type="Pfam" id="PF00308">
    <property type="entry name" value="Bac_DnaA"/>
    <property type="match status" value="1"/>
</dbReference>
<dbReference type="Pfam" id="PF07319">
    <property type="entry name" value="DnaI_N"/>
    <property type="match status" value="1"/>
</dbReference>
<dbReference type="InterPro" id="IPR003593">
    <property type="entry name" value="AAA+_ATPase"/>
</dbReference>
<dbReference type="SUPFAM" id="SSF52540">
    <property type="entry name" value="P-loop containing nucleoside triphosphate hydrolases"/>
    <property type="match status" value="1"/>
</dbReference>
<dbReference type="AlphaFoldDB" id="A0A0A5GN38"/>
<dbReference type="Proteomes" id="UP000030528">
    <property type="component" value="Unassembled WGS sequence"/>
</dbReference>
<gene>
    <name evidence="2" type="ORF">N781_10105</name>
</gene>
<dbReference type="eggNOG" id="COG1484">
    <property type="taxonomic scope" value="Bacteria"/>
</dbReference>
<dbReference type="STRING" id="1385510.GCA_000425205_00931"/>